<evidence type="ECO:0000256" key="1">
    <source>
        <dbReference type="ARBA" id="ARBA00004141"/>
    </source>
</evidence>
<evidence type="ECO:0000259" key="9">
    <source>
        <dbReference type="PROSITE" id="PS50893"/>
    </source>
</evidence>
<accession>A0A4Q4RSF6</accession>
<dbReference type="OrthoDB" id="6500128at2759"/>
<dbReference type="CDD" id="cd18578">
    <property type="entry name" value="ABC_6TM_Pgp_ABCB1_D2_like"/>
    <property type="match status" value="1"/>
</dbReference>
<feature type="transmembrane region" description="Helical" evidence="8">
    <location>
        <begin position="983"/>
        <end position="1002"/>
    </location>
</feature>
<feature type="domain" description="ABC transporter" evidence="9">
    <location>
        <begin position="377"/>
        <end position="615"/>
    </location>
</feature>
<dbReference type="GO" id="GO:0005743">
    <property type="term" value="C:mitochondrial inner membrane"/>
    <property type="evidence" value="ECO:0007669"/>
    <property type="project" value="TreeGrafter"/>
</dbReference>
<gene>
    <name evidence="11" type="ORF">AA0113_g7248</name>
</gene>
<feature type="region of interest" description="Disordered" evidence="7">
    <location>
        <begin position="1"/>
        <end position="23"/>
    </location>
</feature>
<protein>
    <recommendedName>
        <fullName evidence="13">Alpha-factor-transporting ATPase</fullName>
    </recommendedName>
</protein>
<dbReference type="SUPFAM" id="SSF90123">
    <property type="entry name" value="ABC transporter transmembrane region"/>
    <property type="match status" value="2"/>
</dbReference>
<comment type="subcellular location">
    <subcellularLocation>
        <location evidence="1">Membrane</location>
        <topology evidence="1">Multi-pass membrane protein</topology>
    </subcellularLocation>
</comment>
<dbReference type="GO" id="GO:0005524">
    <property type="term" value="F:ATP binding"/>
    <property type="evidence" value="ECO:0007669"/>
    <property type="project" value="UniProtKB-KW"/>
</dbReference>
<feature type="domain" description="ABC transmembrane type-1" evidence="10">
    <location>
        <begin position="870"/>
        <end position="1153"/>
    </location>
</feature>
<feature type="region of interest" description="Disordered" evidence="7">
    <location>
        <begin position="617"/>
        <end position="637"/>
    </location>
</feature>
<organism evidence="11 12">
    <name type="scientific">Alternaria arborescens</name>
    <dbReference type="NCBI Taxonomy" id="156630"/>
    <lineage>
        <taxon>Eukaryota</taxon>
        <taxon>Fungi</taxon>
        <taxon>Dikarya</taxon>
        <taxon>Ascomycota</taxon>
        <taxon>Pezizomycotina</taxon>
        <taxon>Dothideomycetes</taxon>
        <taxon>Pleosporomycetidae</taxon>
        <taxon>Pleosporales</taxon>
        <taxon>Pleosporineae</taxon>
        <taxon>Pleosporaceae</taxon>
        <taxon>Alternaria</taxon>
        <taxon>Alternaria sect. Alternaria</taxon>
    </lineage>
</organism>
<dbReference type="EMBL" id="PEJP01000027">
    <property type="protein sequence ID" value="RYO59999.1"/>
    <property type="molecule type" value="Genomic_DNA"/>
</dbReference>
<evidence type="ECO:0000256" key="7">
    <source>
        <dbReference type="SAM" id="MobiDB-lite"/>
    </source>
</evidence>
<dbReference type="PROSITE" id="PS00211">
    <property type="entry name" value="ABC_TRANSPORTER_1"/>
    <property type="match status" value="1"/>
</dbReference>
<dbReference type="CDD" id="cd18577">
    <property type="entry name" value="ABC_6TM_Pgp_ABCB1_D1_like"/>
    <property type="match status" value="1"/>
</dbReference>
<keyword evidence="3" id="KW-0547">Nucleotide-binding</keyword>
<dbReference type="FunFam" id="3.40.50.300:FF:001471">
    <property type="entry name" value="P-loop containing nucleoside triphosphate hydrolase protein"/>
    <property type="match status" value="1"/>
</dbReference>
<evidence type="ECO:0000259" key="10">
    <source>
        <dbReference type="PROSITE" id="PS50929"/>
    </source>
</evidence>
<dbReference type="InterPro" id="IPR011527">
    <property type="entry name" value="ABC1_TM_dom"/>
</dbReference>
<feature type="transmembrane region" description="Helical" evidence="8">
    <location>
        <begin position="1008"/>
        <end position="1030"/>
    </location>
</feature>
<feature type="compositionally biased region" description="Basic and acidic residues" evidence="7">
    <location>
        <begin position="10"/>
        <end position="23"/>
    </location>
</feature>
<dbReference type="InterPro" id="IPR003439">
    <property type="entry name" value="ABC_transporter-like_ATP-bd"/>
</dbReference>
<proteinExistence type="predicted"/>
<dbReference type="InterPro" id="IPR036640">
    <property type="entry name" value="ABC1_TM_sf"/>
</dbReference>
<feature type="transmembrane region" description="Helical" evidence="8">
    <location>
        <begin position="318"/>
        <end position="338"/>
    </location>
</feature>
<dbReference type="PANTHER" id="PTHR43394">
    <property type="entry name" value="ATP-DEPENDENT PERMEASE MDL1, MITOCHONDRIAL"/>
    <property type="match status" value="1"/>
</dbReference>
<dbReference type="GO" id="GO:0015421">
    <property type="term" value="F:ABC-type oligopeptide transporter activity"/>
    <property type="evidence" value="ECO:0007669"/>
    <property type="project" value="TreeGrafter"/>
</dbReference>
<dbReference type="PANTHER" id="PTHR43394:SF15">
    <property type="entry name" value="ALPHA-FACTOR-TRANSPORTING ATPASE"/>
    <property type="match status" value="1"/>
</dbReference>
<dbReference type="Gene3D" id="3.40.50.300">
    <property type="entry name" value="P-loop containing nucleotide triphosphate hydrolases"/>
    <property type="match status" value="2"/>
</dbReference>
<keyword evidence="4" id="KW-0067">ATP-binding</keyword>
<keyword evidence="5 8" id="KW-1133">Transmembrane helix</keyword>
<dbReference type="GO" id="GO:0090374">
    <property type="term" value="P:oligopeptide export from mitochondrion"/>
    <property type="evidence" value="ECO:0007669"/>
    <property type="project" value="TreeGrafter"/>
</dbReference>
<dbReference type="Proteomes" id="UP000293823">
    <property type="component" value="Unassembled WGS sequence"/>
</dbReference>
<dbReference type="Pfam" id="PF00664">
    <property type="entry name" value="ABC_membrane"/>
    <property type="match status" value="2"/>
</dbReference>
<feature type="transmembrane region" description="Helical" evidence="8">
    <location>
        <begin position="92"/>
        <end position="120"/>
    </location>
</feature>
<dbReference type="PROSITE" id="PS50893">
    <property type="entry name" value="ABC_TRANSPORTER_2"/>
    <property type="match status" value="2"/>
</dbReference>
<evidence type="ECO:0008006" key="13">
    <source>
        <dbReference type="Google" id="ProtNLM"/>
    </source>
</evidence>
<reference evidence="12" key="1">
    <citation type="journal article" date="2019" name="bioRxiv">
        <title>Genomics, evolutionary history and diagnostics of the Alternaria alternata species group including apple and Asian pear pathotypes.</title>
        <authorList>
            <person name="Armitage A.D."/>
            <person name="Cockerton H.M."/>
            <person name="Sreenivasaprasad S."/>
            <person name="Woodhall J.W."/>
            <person name="Lane C.R."/>
            <person name="Harrison R.J."/>
            <person name="Clarkson J.P."/>
        </authorList>
    </citation>
    <scope>NUCLEOTIDE SEQUENCE [LARGE SCALE GENOMIC DNA]</scope>
    <source>
        <strain evidence="12">RGR 97.0016</strain>
    </source>
</reference>
<feature type="transmembrane region" description="Helical" evidence="8">
    <location>
        <begin position="280"/>
        <end position="298"/>
    </location>
</feature>
<evidence type="ECO:0000256" key="2">
    <source>
        <dbReference type="ARBA" id="ARBA00022692"/>
    </source>
</evidence>
<feature type="transmembrane region" description="Helical" evidence="8">
    <location>
        <begin position="910"/>
        <end position="931"/>
    </location>
</feature>
<evidence type="ECO:0000256" key="8">
    <source>
        <dbReference type="SAM" id="Phobius"/>
    </source>
</evidence>
<feature type="domain" description="ABC transporter" evidence="9">
    <location>
        <begin position="1188"/>
        <end position="1491"/>
    </location>
</feature>
<feature type="transmembrane region" description="Helical" evidence="8">
    <location>
        <begin position="867"/>
        <end position="890"/>
    </location>
</feature>
<dbReference type="InterPro" id="IPR039421">
    <property type="entry name" value="Type_1_exporter"/>
</dbReference>
<evidence type="ECO:0000313" key="12">
    <source>
        <dbReference type="Proteomes" id="UP000293823"/>
    </source>
</evidence>
<dbReference type="PROSITE" id="PS50929">
    <property type="entry name" value="ABC_TM1F"/>
    <property type="match status" value="2"/>
</dbReference>
<feature type="transmembrane region" description="Helical" evidence="8">
    <location>
        <begin position="44"/>
        <end position="71"/>
    </location>
</feature>
<feature type="domain" description="ABC transmembrane type-1" evidence="10">
    <location>
        <begin position="48"/>
        <end position="340"/>
    </location>
</feature>
<comment type="caution">
    <text evidence="11">The sequence shown here is derived from an EMBL/GenBank/DDBJ whole genome shotgun (WGS) entry which is preliminary data.</text>
</comment>
<evidence type="ECO:0000256" key="5">
    <source>
        <dbReference type="ARBA" id="ARBA00022989"/>
    </source>
</evidence>
<dbReference type="SMART" id="SM00382">
    <property type="entry name" value="AAA"/>
    <property type="match status" value="2"/>
</dbReference>
<evidence type="ECO:0000313" key="11">
    <source>
        <dbReference type="EMBL" id="RYO59999.1"/>
    </source>
</evidence>
<keyword evidence="12" id="KW-1185">Reference proteome</keyword>
<feature type="transmembrane region" description="Helical" evidence="8">
    <location>
        <begin position="1096"/>
        <end position="1121"/>
    </location>
</feature>
<dbReference type="SUPFAM" id="SSF52540">
    <property type="entry name" value="P-loop containing nucleoside triphosphate hydrolases"/>
    <property type="match status" value="3"/>
</dbReference>
<dbReference type="Gene3D" id="1.20.1560.10">
    <property type="entry name" value="ABC transporter type 1, transmembrane domain"/>
    <property type="match status" value="2"/>
</dbReference>
<keyword evidence="2 8" id="KW-0812">Transmembrane</keyword>
<sequence>MTTTSNFDIAADREETPSQTHEEQDYVSRVGWKTLFTFTTNKHVLVLVGGIFTASLAALTMPVFAILYGLISGQYTSYGKGEIDSDQFISNIAKLCIILTGIGTLNWIANSLYFIFLLVFGELQARSARDRVFDALLKKDIAWFDTRESGITAFLPTLQMHIRDLQLAVSSPFGEAVQSLVQGVASLGVAFYYSWNLTLVILCTIPTLYVVQSLVASRLSLRVQEQAEKLQSGLKYITTALTNIETVKCFNGERYELHVFSNIITLAANSYRWVANFRSIQIGIMQFFTLSVFVQGFWYGSHLVDIGDSTPGGVFTTFWAVLMAMSGMTQIMPQLIVLSKGKTAGAKLSLLTKPMSETDQQLDSQGRTRPVQCLGDIEFRKVTFSYPTRRDEAAIRDASLFIPAGETTFFIGKSGSGKSTLGQLLVRFYQPSLGQIFLDKVPLGELDVHWLRQNVTLVEQHGTLFNDTIRHNLALGSVRDTVDMQEIHDAVKFSRLEPFVNGLPDGLDTSLGMRGDSLSGGQKQRMTLARAKVRNSPVLILDESVSSLDYVSRAEMLEAIRSWRKGKTTIIITHEISQIRPDDFLYLLDNARVVQEGYRKELESQVGAFQTFLDIGKETDQGHEDGESDSDGDFYTRNETDGITLLYDEPRMPKVNSTQRPLSAVHFGQQMLVPFLGKVRASWAGTEKADLITYSRQSVHTKEGDRGRQSELTLTPELLGSVEPSWDVIELKQLGSPDKSRFTRETLFSKDHGSRPGSPAFEAPPRSDAKICSMSFSKEIDSRSVSRLSTRSVLRIDPHPQPFTAREPVPIQMESLKKRLKNGKFLSKIGPSRRKIQEEEEDTSALSLPMKDIFTSIWPAIGWGSRLLFLGAMLSATIHSTCTPTFAWVFAKLLSTFYDASADDQQARNYALAILGIAAVDGLTSYFMFFLSDTVAQTWALSLKKEAMRRILMQPREFFDKEENSISRLTETLDHFAEEARNLPGRFACIFLVISLMIIIGITWSMAIAWQLALVALATGPILFAITQCYNKISSRWERLANEADDNVGQVLHETFVNIRTVRCLALEDHFRTKYNNATTEAINVGIKRAIYSGSIYGLAYTGIIFVAILLFWYGGLLISWNRYSVTEVNECFLVLMLSVNHVSYLSNYITQINISRDAGSRLLRLARLPTESHELAGTTQIQSAGNISLNKVNFRYPIRKDVQVLHDVSFNIPQGSCTAIVGSSGSGKSTIASLLLKLYQTDGKAAASSDPAGSMSVSNHDVKDLHTITLRSRIALVSQTPVIFPGTIAENIAYSLSPPYSKEIIESVHAAARAAGISEFIDSLSQGYDTLIGEGGTGLSGGQAQRISIARALLRNPDVLILDEVTSALDVASMNIIRDTILRLVNDDNETSSPISPPLSPHARSGRIWDGVDKDWDIKVAKHQKRMAAKGGEKGKEPRKRMTVIIITHTREMMAIAGHIVVMDKGRVVERGGFRELKKKKGSAFELLLRGVRK</sequence>
<dbReference type="InterPro" id="IPR027417">
    <property type="entry name" value="P-loop_NTPase"/>
</dbReference>
<keyword evidence="6 8" id="KW-0472">Membrane</keyword>
<dbReference type="Pfam" id="PF00005">
    <property type="entry name" value="ABC_tran"/>
    <property type="match status" value="2"/>
</dbReference>
<evidence type="ECO:0000256" key="4">
    <source>
        <dbReference type="ARBA" id="ARBA00022840"/>
    </source>
</evidence>
<name>A0A4Q4RSF6_9PLEO</name>
<dbReference type="InterPro" id="IPR003593">
    <property type="entry name" value="AAA+_ATPase"/>
</dbReference>
<dbReference type="GO" id="GO:0016887">
    <property type="term" value="F:ATP hydrolysis activity"/>
    <property type="evidence" value="ECO:0007669"/>
    <property type="project" value="InterPro"/>
</dbReference>
<dbReference type="InterPro" id="IPR017871">
    <property type="entry name" value="ABC_transporter-like_CS"/>
</dbReference>
<evidence type="ECO:0000256" key="6">
    <source>
        <dbReference type="ARBA" id="ARBA00023136"/>
    </source>
</evidence>
<evidence type="ECO:0000256" key="3">
    <source>
        <dbReference type="ARBA" id="ARBA00022741"/>
    </source>
</evidence>